<evidence type="ECO:0000313" key="2">
    <source>
        <dbReference type="EMBL" id="CAI4009975.1"/>
    </source>
</evidence>
<dbReference type="EMBL" id="CAMXCT020004680">
    <property type="protein sequence ID" value="CAL1163350.1"/>
    <property type="molecule type" value="Genomic_DNA"/>
</dbReference>
<sequence>MALCSAIITVRERDGDGVETWKLDWIEGSSFESVAKFFATEEQVPHEDVAKLLHEFEVGGAAKYPYFSRGEKNSLDGSGKSMLLSGPLSKKASWKKHKAFFTRNKTGTTKSLDACRTCGVSKSKLEAWYVQTRGGKSYPRGTQCRDCEYKRRFPLKPPPLPVQKRSKKEKVE</sequence>
<evidence type="ECO:0000313" key="4">
    <source>
        <dbReference type="Proteomes" id="UP001152797"/>
    </source>
</evidence>
<keyword evidence="4" id="KW-1185">Reference proteome</keyword>
<reference evidence="2" key="1">
    <citation type="submission" date="2022-10" db="EMBL/GenBank/DDBJ databases">
        <authorList>
            <person name="Chen Y."/>
            <person name="Dougan E. K."/>
            <person name="Chan C."/>
            <person name="Rhodes N."/>
            <person name="Thang M."/>
        </authorList>
    </citation>
    <scope>NUCLEOTIDE SEQUENCE</scope>
</reference>
<gene>
    <name evidence="2" type="ORF">C1SCF055_LOCUS35298</name>
</gene>
<dbReference type="AlphaFoldDB" id="A0A9P1DHU5"/>
<name>A0A9P1DHU5_9DINO</name>
<comment type="caution">
    <text evidence="2">The sequence shown here is derived from an EMBL/GenBank/DDBJ whole genome shotgun (WGS) entry which is preliminary data.</text>
</comment>
<dbReference type="Proteomes" id="UP001152797">
    <property type="component" value="Unassembled WGS sequence"/>
</dbReference>
<evidence type="ECO:0000256" key="1">
    <source>
        <dbReference type="SAM" id="MobiDB-lite"/>
    </source>
</evidence>
<dbReference type="EMBL" id="CAMXCT010004680">
    <property type="protein sequence ID" value="CAI4009975.1"/>
    <property type="molecule type" value="Genomic_DNA"/>
</dbReference>
<accession>A0A9P1DHU5</accession>
<protein>
    <submittedName>
        <fullName evidence="2">Uncharacterized protein</fullName>
    </submittedName>
</protein>
<reference evidence="3 4" key="2">
    <citation type="submission" date="2024-05" db="EMBL/GenBank/DDBJ databases">
        <authorList>
            <person name="Chen Y."/>
            <person name="Shah S."/>
            <person name="Dougan E. K."/>
            <person name="Thang M."/>
            <person name="Chan C."/>
        </authorList>
    </citation>
    <scope>NUCLEOTIDE SEQUENCE [LARGE SCALE GENOMIC DNA]</scope>
</reference>
<evidence type="ECO:0000313" key="3">
    <source>
        <dbReference type="EMBL" id="CAL4797287.1"/>
    </source>
</evidence>
<proteinExistence type="predicted"/>
<organism evidence="2">
    <name type="scientific">Cladocopium goreaui</name>
    <dbReference type="NCBI Taxonomy" id="2562237"/>
    <lineage>
        <taxon>Eukaryota</taxon>
        <taxon>Sar</taxon>
        <taxon>Alveolata</taxon>
        <taxon>Dinophyceae</taxon>
        <taxon>Suessiales</taxon>
        <taxon>Symbiodiniaceae</taxon>
        <taxon>Cladocopium</taxon>
    </lineage>
</organism>
<dbReference type="EMBL" id="CAMXCT030004680">
    <property type="protein sequence ID" value="CAL4797287.1"/>
    <property type="molecule type" value="Genomic_DNA"/>
</dbReference>
<feature type="region of interest" description="Disordered" evidence="1">
    <location>
        <begin position="152"/>
        <end position="172"/>
    </location>
</feature>